<keyword evidence="3" id="KW-0812">Transmembrane</keyword>
<evidence type="ECO:0000256" key="1">
    <source>
        <dbReference type="ARBA" id="ARBA00009986"/>
    </source>
</evidence>
<dbReference type="SUPFAM" id="SSF53720">
    <property type="entry name" value="ALDH-like"/>
    <property type="match status" value="1"/>
</dbReference>
<comment type="similarity">
    <text evidence="1">Belongs to the aldehyde dehydrogenase family.</text>
</comment>
<dbReference type="Gene3D" id="3.40.309.10">
    <property type="entry name" value="Aldehyde Dehydrogenase, Chain A, domain 2"/>
    <property type="match status" value="1"/>
</dbReference>
<keyword evidence="3" id="KW-1133">Transmembrane helix</keyword>
<dbReference type="InterPro" id="IPR016161">
    <property type="entry name" value="Ald_DH/histidinol_DH"/>
</dbReference>
<dbReference type="PANTHER" id="PTHR43570">
    <property type="entry name" value="ALDEHYDE DEHYDROGENASE"/>
    <property type="match status" value="1"/>
</dbReference>
<evidence type="ECO:0000256" key="3">
    <source>
        <dbReference type="SAM" id="Phobius"/>
    </source>
</evidence>
<dbReference type="FunFam" id="3.40.309.10:FF:000003">
    <property type="entry name" value="Aldehyde dehydrogenase"/>
    <property type="match status" value="1"/>
</dbReference>
<keyword evidence="2" id="KW-0560">Oxidoreductase</keyword>
<dbReference type="Proteomes" id="UP001162156">
    <property type="component" value="Unassembled WGS sequence"/>
</dbReference>
<dbReference type="PROSITE" id="PS00070">
    <property type="entry name" value="ALDEHYDE_DEHYDR_CYS"/>
    <property type="match status" value="1"/>
</dbReference>
<dbReference type="GO" id="GO:0005737">
    <property type="term" value="C:cytoplasm"/>
    <property type="evidence" value="ECO:0007669"/>
    <property type="project" value="TreeGrafter"/>
</dbReference>
<dbReference type="AlphaFoldDB" id="A0AAV8WTT3"/>
<dbReference type="GO" id="GO:0006081">
    <property type="term" value="P:aldehyde metabolic process"/>
    <property type="evidence" value="ECO:0007669"/>
    <property type="project" value="InterPro"/>
</dbReference>
<evidence type="ECO:0000313" key="6">
    <source>
        <dbReference type="Proteomes" id="UP001162156"/>
    </source>
</evidence>
<dbReference type="Gene3D" id="3.40.605.10">
    <property type="entry name" value="Aldehyde Dehydrogenase, Chain A, domain 1"/>
    <property type="match status" value="1"/>
</dbReference>
<sequence>MEGKSPVYLDQSADIDIATKRILWGKFLNAGQTCVAPDYILCTKEVEQKFVSAAKKVIKEFFGDNPKTSPDYGRIINDRQFQRLVGLLKNCNIATGGETDSSERYIAPTIVTDVKPTDPIMEDEIFGPLLPIFNVQNAYEAIDFIKGQEKPLALYIFSNKKADIKQILANTSAGGVSVNDTVMHLIVNNLPFGGVGNSGMGAYHGKYSFDTFTHKKSVLHKDLRFLGEKLGAARYPPLSDSKMAYLNFMLAPGPYFSFKYLPHIIMFGLGIGAVYGFNYCSNYNGKFNH</sequence>
<dbReference type="InterPro" id="IPR012394">
    <property type="entry name" value="Aldehyde_DH_NAD(P)"/>
</dbReference>
<gene>
    <name evidence="5" type="ORF">NQ314_017735</name>
</gene>
<organism evidence="5 6">
    <name type="scientific">Rhamnusium bicolor</name>
    <dbReference type="NCBI Taxonomy" id="1586634"/>
    <lineage>
        <taxon>Eukaryota</taxon>
        <taxon>Metazoa</taxon>
        <taxon>Ecdysozoa</taxon>
        <taxon>Arthropoda</taxon>
        <taxon>Hexapoda</taxon>
        <taxon>Insecta</taxon>
        <taxon>Pterygota</taxon>
        <taxon>Neoptera</taxon>
        <taxon>Endopterygota</taxon>
        <taxon>Coleoptera</taxon>
        <taxon>Polyphaga</taxon>
        <taxon>Cucujiformia</taxon>
        <taxon>Chrysomeloidea</taxon>
        <taxon>Cerambycidae</taxon>
        <taxon>Lepturinae</taxon>
        <taxon>Rhagiini</taxon>
        <taxon>Rhamnusium</taxon>
    </lineage>
</organism>
<dbReference type="EMBL" id="JANEYF010004963">
    <property type="protein sequence ID" value="KAJ8929571.1"/>
    <property type="molecule type" value="Genomic_DNA"/>
</dbReference>
<name>A0AAV8WTT3_9CUCU</name>
<reference evidence="5" key="1">
    <citation type="journal article" date="2023" name="Insect Mol. Biol.">
        <title>Genome sequencing provides insights into the evolution of gene families encoding plant cell wall-degrading enzymes in longhorned beetles.</title>
        <authorList>
            <person name="Shin N.R."/>
            <person name="Okamura Y."/>
            <person name="Kirsch R."/>
            <person name="Pauchet Y."/>
        </authorList>
    </citation>
    <scope>NUCLEOTIDE SEQUENCE</scope>
    <source>
        <strain evidence="5">RBIC_L_NR</strain>
    </source>
</reference>
<feature type="domain" description="Aldehyde dehydrogenase" evidence="4">
    <location>
        <begin position="1"/>
        <end position="218"/>
    </location>
</feature>
<proteinExistence type="inferred from homology"/>
<evidence type="ECO:0000256" key="2">
    <source>
        <dbReference type="ARBA" id="ARBA00023002"/>
    </source>
</evidence>
<evidence type="ECO:0000313" key="5">
    <source>
        <dbReference type="EMBL" id="KAJ8929571.1"/>
    </source>
</evidence>
<dbReference type="InterPro" id="IPR016160">
    <property type="entry name" value="Ald_DH_CS_CYS"/>
</dbReference>
<protein>
    <recommendedName>
        <fullName evidence="4">Aldehyde dehydrogenase domain-containing protein</fullName>
    </recommendedName>
</protein>
<dbReference type="InterPro" id="IPR016162">
    <property type="entry name" value="Ald_DH_N"/>
</dbReference>
<dbReference type="PANTHER" id="PTHR43570:SF16">
    <property type="entry name" value="ALDEHYDE DEHYDROGENASE TYPE III, ISOFORM Q"/>
    <property type="match status" value="1"/>
</dbReference>
<dbReference type="GO" id="GO:0004029">
    <property type="term" value="F:aldehyde dehydrogenase (NAD+) activity"/>
    <property type="evidence" value="ECO:0007669"/>
    <property type="project" value="TreeGrafter"/>
</dbReference>
<evidence type="ECO:0000259" key="4">
    <source>
        <dbReference type="Pfam" id="PF00171"/>
    </source>
</evidence>
<comment type="caution">
    <text evidence="5">The sequence shown here is derived from an EMBL/GenBank/DDBJ whole genome shotgun (WGS) entry which is preliminary data.</text>
</comment>
<feature type="transmembrane region" description="Helical" evidence="3">
    <location>
        <begin position="260"/>
        <end position="280"/>
    </location>
</feature>
<keyword evidence="6" id="KW-1185">Reference proteome</keyword>
<dbReference type="Pfam" id="PF00171">
    <property type="entry name" value="Aldedh"/>
    <property type="match status" value="1"/>
</dbReference>
<dbReference type="InterPro" id="IPR015590">
    <property type="entry name" value="Aldehyde_DH_dom"/>
</dbReference>
<accession>A0AAV8WTT3</accession>
<keyword evidence="3" id="KW-0472">Membrane</keyword>
<dbReference type="InterPro" id="IPR016163">
    <property type="entry name" value="Ald_DH_C"/>
</dbReference>